<evidence type="ECO:0000259" key="3">
    <source>
        <dbReference type="PROSITE" id="PS50937"/>
    </source>
</evidence>
<dbReference type="Proteomes" id="UP000275356">
    <property type="component" value="Unassembled WGS sequence"/>
</dbReference>
<dbReference type="InterPro" id="IPR000551">
    <property type="entry name" value="MerR-type_HTH_dom"/>
</dbReference>
<dbReference type="InterPro" id="IPR036244">
    <property type="entry name" value="TipA-like_antibiotic-bd"/>
</dbReference>
<dbReference type="Pfam" id="PF07739">
    <property type="entry name" value="TipAS"/>
    <property type="match status" value="1"/>
</dbReference>
<dbReference type="SUPFAM" id="SSF89082">
    <property type="entry name" value="Antibiotic binding domain of TipA-like multidrug resistance regulators"/>
    <property type="match status" value="1"/>
</dbReference>
<dbReference type="EMBL" id="RKHQ01000001">
    <property type="protein sequence ID" value="ROR96798.1"/>
    <property type="molecule type" value="Genomic_DNA"/>
</dbReference>
<proteinExistence type="predicted"/>
<dbReference type="Pfam" id="PF13411">
    <property type="entry name" value="MerR_1"/>
    <property type="match status" value="1"/>
</dbReference>
<dbReference type="PANTHER" id="PTHR30204">
    <property type="entry name" value="REDOX-CYCLING DRUG-SENSING TRANSCRIPTIONAL ACTIVATOR SOXR"/>
    <property type="match status" value="1"/>
</dbReference>
<evidence type="ECO:0000256" key="2">
    <source>
        <dbReference type="SAM" id="MobiDB-lite"/>
    </source>
</evidence>
<reference evidence="4 5" key="1">
    <citation type="submission" date="2018-11" db="EMBL/GenBank/DDBJ databases">
        <title>Sequencing the genomes of 1000 actinobacteria strains.</title>
        <authorList>
            <person name="Klenk H.-P."/>
        </authorList>
    </citation>
    <scope>NUCLEOTIDE SEQUENCE [LARGE SCALE GENOMIC DNA]</scope>
    <source>
        <strain evidence="4 5">DSM 13521</strain>
    </source>
</reference>
<dbReference type="SMART" id="SM00422">
    <property type="entry name" value="HTH_MERR"/>
    <property type="match status" value="1"/>
</dbReference>
<dbReference type="SUPFAM" id="SSF46955">
    <property type="entry name" value="Putative DNA-binding domain"/>
    <property type="match status" value="1"/>
</dbReference>
<dbReference type="GO" id="GO:0003677">
    <property type="term" value="F:DNA binding"/>
    <property type="evidence" value="ECO:0007669"/>
    <property type="project" value="UniProtKB-KW"/>
</dbReference>
<feature type="region of interest" description="Disordered" evidence="2">
    <location>
        <begin position="78"/>
        <end position="100"/>
    </location>
</feature>
<dbReference type="Gene3D" id="1.10.490.50">
    <property type="entry name" value="Antibiotic binding domain of TipA-like multidrug resistance regulators"/>
    <property type="match status" value="1"/>
</dbReference>
<accession>A0A3N2DAW9</accession>
<dbReference type="GO" id="GO:0003700">
    <property type="term" value="F:DNA-binding transcription factor activity"/>
    <property type="evidence" value="ECO:0007669"/>
    <property type="project" value="InterPro"/>
</dbReference>
<evidence type="ECO:0000313" key="5">
    <source>
        <dbReference type="Proteomes" id="UP000275356"/>
    </source>
</evidence>
<dbReference type="PROSITE" id="PS50937">
    <property type="entry name" value="HTH_MERR_2"/>
    <property type="match status" value="1"/>
</dbReference>
<feature type="compositionally biased region" description="Low complexity" evidence="2">
    <location>
        <begin position="87"/>
        <end position="100"/>
    </location>
</feature>
<dbReference type="RefSeq" id="WP_342769928.1">
    <property type="nucleotide sequence ID" value="NZ_RKHQ01000001.1"/>
</dbReference>
<dbReference type="InterPro" id="IPR047057">
    <property type="entry name" value="MerR_fam"/>
</dbReference>
<feature type="domain" description="HTH merR-type" evidence="3">
    <location>
        <begin position="8"/>
        <end position="77"/>
    </location>
</feature>
<keyword evidence="1 4" id="KW-0238">DNA-binding</keyword>
<keyword evidence="5" id="KW-1185">Reference proteome</keyword>
<organism evidence="4 5">
    <name type="scientific">Salana multivorans</name>
    <dbReference type="NCBI Taxonomy" id="120377"/>
    <lineage>
        <taxon>Bacteria</taxon>
        <taxon>Bacillati</taxon>
        <taxon>Actinomycetota</taxon>
        <taxon>Actinomycetes</taxon>
        <taxon>Micrococcales</taxon>
        <taxon>Beutenbergiaceae</taxon>
        <taxon>Salana</taxon>
    </lineage>
</organism>
<protein>
    <submittedName>
        <fullName evidence="4">DNA-binding transcriptional MerR regulator</fullName>
    </submittedName>
</protein>
<dbReference type="Gene3D" id="1.10.1660.10">
    <property type="match status" value="1"/>
</dbReference>
<dbReference type="CDD" id="cd01106">
    <property type="entry name" value="HTH_TipAL-Mta"/>
    <property type="match status" value="1"/>
</dbReference>
<evidence type="ECO:0000313" key="4">
    <source>
        <dbReference type="EMBL" id="ROR96798.1"/>
    </source>
</evidence>
<sequence>MSRRDMVGWSIQDVVRRTGVTSRTLRHYDAIGLLPPSFVAAGGIRHYDDDALVRLQRILLLRDLGLSLATIGRVVGSTAAGGGPAPGDGTAARPAPATSETEALTAHLELLEVERTALDRRIAAVRRTIRAREEGSAMTSEMFDGFDHTQYEEEVTRRWGRDAYETSTAWWEGRSDDEKRDLQREVADLNAAWVAAAVAGEDPAGAAAQALAERHVAWLTSVPGTPARSGDAGERTAYVLGLADMYVGDERFRANWTGDPVHAVENGPAFVRDALRAWAARQG</sequence>
<gene>
    <name evidence="4" type="ORF">EDD28_1389</name>
</gene>
<dbReference type="AlphaFoldDB" id="A0A3N2DAW9"/>
<dbReference type="InterPro" id="IPR009061">
    <property type="entry name" value="DNA-bd_dom_put_sf"/>
</dbReference>
<name>A0A3N2DAW9_9MICO</name>
<dbReference type="PANTHER" id="PTHR30204:SF93">
    <property type="entry name" value="HTH MERR-TYPE DOMAIN-CONTAINING PROTEIN"/>
    <property type="match status" value="1"/>
</dbReference>
<comment type="caution">
    <text evidence="4">The sequence shown here is derived from an EMBL/GenBank/DDBJ whole genome shotgun (WGS) entry which is preliminary data.</text>
</comment>
<evidence type="ECO:0000256" key="1">
    <source>
        <dbReference type="ARBA" id="ARBA00023125"/>
    </source>
</evidence>
<dbReference type="InterPro" id="IPR012925">
    <property type="entry name" value="TipAS_dom"/>
</dbReference>